<proteinExistence type="predicted"/>
<accession>A0A1J5PF10</accession>
<gene>
    <name evidence="1" type="ORF">GALL_523360</name>
</gene>
<dbReference type="GO" id="GO:0006355">
    <property type="term" value="P:regulation of DNA-templated transcription"/>
    <property type="evidence" value="ECO:0007669"/>
    <property type="project" value="InterPro"/>
</dbReference>
<dbReference type="InterPro" id="IPR010985">
    <property type="entry name" value="Ribbon_hlx_hlx"/>
</dbReference>
<protein>
    <submittedName>
        <fullName evidence="1">HicB family protein</fullName>
    </submittedName>
</protein>
<dbReference type="InterPro" id="IPR035069">
    <property type="entry name" value="TTHA1013/TTHA0281-like"/>
</dbReference>
<comment type="caution">
    <text evidence="1">The sequence shown here is derived from an EMBL/GenBank/DDBJ whole genome shotgun (WGS) entry which is preliminary data.</text>
</comment>
<dbReference type="EMBL" id="MLJW01006837">
    <property type="protein sequence ID" value="OIQ66100.1"/>
    <property type="molecule type" value="Genomic_DNA"/>
</dbReference>
<name>A0A1J5PF10_9ZZZZ</name>
<sequence>MNKLTHKGFTARVEFDEDDEIFVGRIAGINDIVSFHADSVADLKAAFHEAVDDYIATCAKVGKKPEKSYSGQIMVRVDPAVHARAALAAEIAGKSLASWTEEKLSEAAALEIAGG</sequence>
<dbReference type="InterPro" id="IPR008651">
    <property type="entry name" value="Uncharacterised_HicB"/>
</dbReference>
<evidence type="ECO:0000313" key="1">
    <source>
        <dbReference type="EMBL" id="OIQ66100.1"/>
    </source>
</evidence>
<dbReference type="SUPFAM" id="SSF47598">
    <property type="entry name" value="Ribbon-helix-helix"/>
    <property type="match status" value="1"/>
</dbReference>
<dbReference type="SUPFAM" id="SSF143100">
    <property type="entry name" value="TTHA1013/TTHA0281-like"/>
    <property type="match status" value="1"/>
</dbReference>
<dbReference type="Pfam" id="PF05534">
    <property type="entry name" value="HicB"/>
    <property type="match status" value="1"/>
</dbReference>
<dbReference type="AlphaFoldDB" id="A0A1J5PF10"/>
<organism evidence="1">
    <name type="scientific">mine drainage metagenome</name>
    <dbReference type="NCBI Taxonomy" id="410659"/>
    <lineage>
        <taxon>unclassified sequences</taxon>
        <taxon>metagenomes</taxon>
        <taxon>ecological metagenomes</taxon>
    </lineage>
</organism>
<reference evidence="1" key="1">
    <citation type="submission" date="2016-10" db="EMBL/GenBank/DDBJ databases">
        <title>Sequence of Gallionella enrichment culture.</title>
        <authorList>
            <person name="Poehlein A."/>
            <person name="Muehling M."/>
            <person name="Daniel R."/>
        </authorList>
    </citation>
    <scope>NUCLEOTIDE SEQUENCE</scope>
</reference>